<feature type="coiled-coil region" evidence="1">
    <location>
        <begin position="104"/>
        <end position="131"/>
    </location>
</feature>
<feature type="region of interest" description="Disordered" evidence="2">
    <location>
        <begin position="260"/>
        <end position="316"/>
    </location>
</feature>
<name>A9WQ46_RENSM</name>
<evidence type="ECO:0000256" key="3">
    <source>
        <dbReference type="SAM" id="SignalP"/>
    </source>
</evidence>
<dbReference type="EMBL" id="CP000910">
    <property type="protein sequence ID" value="ABY22472.1"/>
    <property type="molecule type" value="Genomic_DNA"/>
</dbReference>
<dbReference type="KEGG" id="rsa:RSal33209_0725"/>
<evidence type="ECO:0000313" key="5">
    <source>
        <dbReference type="Proteomes" id="UP000002007"/>
    </source>
</evidence>
<dbReference type="Proteomes" id="UP000002007">
    <property type="component" value="Chromosome"/>
</dbReference>
<keyword evidence="5" id="KW-1185">Reference proteome</keyword>
<protein>
    <submittedName>
        <fullName evidence="4">Membrane-bound transglycosylase</fullName>
    </submittedName>
</protein>
<dbReference type="RefSeq" id="WP_012244171.1">
    <property type="nucleotide sequence ID" value="NC_010168.1"/>
</dbReference>
<dbReference type="SUPFAM" id="SSF53955">
    <property type="entry name" value="Lysozyme-like"/>
    <property type="match status" value="1"/>
</dbReference>
<evidence type="ECO:0000256" key="1">
    <source>
        <dbReference type="SAM" id="Coils"/>
    </source>
</evidence>
<dbReference type="InterPro" id="IPR023346">
    <property type="entry name" value="Lysozyme-like_dom_sf"/>
</dbReference>
<evidence type="ECO:0000313" key="4">
    <source>
        <dbReference type="EMBL" id="ABY22472.1"/>
    </source>
</evidence>
<feature type="chain" id="PRO_5002744118" evidence="3">
    <location>
        <begin position="34"/>
        <end position="414"/>
    </location>
</feature>
<dbReference type="AlphaFoldDB" id="A9WQ46"/>
<gene>
    <name evidence="4" type="ordered locus">RSal33209_0725</name>
</gene>
<keyword evidence="1" id="KW-0175">Coiled coil</keyword>
<reference evidence="5" key="1">
    <citation type="journal article" date="2008" name="J. Bacteriol.">
        <title>Genome sequence of the fish pathogen Renibacterium salmoninarum suggests reductive evolution away from an environmental Arthrobacter ancestor.</title>
        <authorList>
            <person name="Wiens G.D."/>
            <person name="Rockey D.D."/>
            <person name="Wu Z."/>
            <person name="Chang J."/>
            <person name="Levy R."/>
            <person name="Crane S."/>
            <person name="Chen D.S."/>
            <person name="Capri G.R."/>
            <person name="Burnett J.R."/>
            <person name="Sudheesh P.S."/>
            <person name="Schipma M.J."/>
            <person name="Burd H."/>
            <person name="Bhattacharyya A."/>
            <person name="Rhodes L.D."/>
            <person name="Kaul R."/>
            <person name="Strom M.S."/>
        </authorList>
    </citation>
    <scope>NUCLEOTIDE SEQUENCE [LARGE SCALE GENOMIC DNA]</scope>
    <source>
        <strain evidence="5">ATCC 33209 / DSM 20767 / JCM 11484 / NBRC 15589 / NCIMB 2235</strain>
    </source>
</reference>
<organism evidence="4 5">
    <name type="scientific">Renibacterium salmoninarum (strain ATCC 33209 / DSM 20767 / JCM 11484 / NBRC 15589 / NCIMB 2235)</name>
    <dbReference type="NCBI Taxonomy" id="288705"/>
    <lineage>
        <taxon>Bacteria</taxon>
        <taxon>Bacillati</taxon>
        <taxon>Actinomycetota</taxon>
        <taxon>Actinomycetes</taxon>
        <taxon>Micrococcales</taxon>
        <taxon>Micrococcaceae</taxon>
        <taxon>Renibacterium</taxon>
    </lineage>
</organism>
<dbReference type="eggNOG" id="COG3206">
    <property type="taxonomic scope" value="Bacteria"/>
</dbReference>
<evidence type="ECO:0000256" key="2">
    <source>
        <dbReference type="SAM" id="MobiDB-lite"/>
    </source>
</evidence>
<feature type="signal peptide" evidence="3">
    <location>
        <begin position="1"/>
        <end position="33"/>
    </location>
</feature>
<dbReference type="HOGENOM" id="CLU_737303_0_0_11"/>
<proteinExistence type="predicted"/>
<feature type="compositionally biased region" description="Pro residues" evidence="2">
    <location>
        <begin position="281"/>
        <end position="307"/>
    </location>
</feature>
<accession>A9WQ46</accession>
<dbReference type="STRING" id="288705.RSal33209_0725"/>
<keyword evidence="3" id="KW-0732">Signal</keyword>
<dbReference type="Gene3D" id="1.10.530.10">
    <property type="match status" value="1"/>
</dbReference>
<sequence>MFRFKRRLKLSAPVILLTGALVMSGFIATPALADDDTPPSGFPSWQDVQNAKQSAASTATEVAKINGLLNQLQTDSVTLGDAAVSASSAYLTAKSNLDAATSKEEMLSSQLQQADEMAQKLRKEAGSLAAQSYKTGSGNLGIFSALGAMQSSDGLQRLDLINVVAQNAANLYSRADAAKKSTESLQAQQKLAQDERSKLNDAAKSKYDAAVAAQKAVEDQVSSTKSQSDKLNAQLASLNNTVADTEQKYQQGVAAQAQYEEAQQAKQRAAEEEAARQAALRPPPPPPGSGGQVTPPPLTPPVTPPNIPGGGLNDPAGAQAFASANLSGFGWGQDQFGCLLQLWNRESGWRTNATNPSSGAYGIPQSLPASKMGSIAGDWLTNYQTQVIWGLNYIKGRYGSPCGAWAHSQATGWY</sequence>